<reference evidence="2" key="1">
    <citation type="submission" date="2015-04" db="UniProtKB">
        <authorList>
            <consortium name="EnsemblPlants"/>
        </authorList>
    </citation>
    <scope>IDENTIFICATION</scope>
    <source>
        <strain evidence="2">SL10</strain>
    </source>
</reference>
<dbReference type="AlphaFoldDB" id="A0A0E0IK81"/>
<evidence type="ECO:0000313" key="2">
    <source>
        <dbReference type="EnsemblPlants" id="ONIVA09G11810.4"/>
    </source>
</evidence>
<protein>
    <submittedName>
        <fullName evidence="2">Uncharacterized protein</fullName>
    </submittedName>
</protein>
<keyword evidence="1" id="KW-0472">Membrane</keyword>
<organism evidence="2">
    <name type="scientific">Oryza nivara</name>
    <name type="common">Indian wild rice</name>
    <name type="synonym">Oryza sativa f. spontanea</name>
    <dbReference type="NCBI Taxonomy" id="4536"/>
    <lineage>
        <taxon>Eukaryota</taxon>
        <taxon>Viridiplantae</taxon>
        <taxon>Streptophyta</taxon>
        <taxon>Embryophyta</taxon>
        <taxon>Tracheophyta</taxon>
        <taxon>Spermatophyta</taxon>
        <taxon>Magnoliopsida</taxon>
        <taxon>Liliopsida</taxon>
        <taxon>Poales</taxon>
        <taxon>Poaceae</taxon>
        <taxon>BOP clade</taxon>
        <taxon>Oryzoideae</taxon>
        <taxon>Oryzeae</taxon>
        <taxon>Oryzinae</taxon>
        <taxon>Oryza</taxon>
    </lineage>
</organism>
<dbReference type="Gramene" id="ONIVA09G11810.4">
    <property type="protein sequence ID" value="ONIVA09G11810.4"/>
    <property type="gene ID" value="ONIVA09G11810"/>
</dbReference>
<dbReference type="HOGENOM" id="CLU_1809320_0_0_1"/>
<accession>A0A0E0IK81</accession>
<evidence type="ECO:0000256" key="1">
    <source>
        <dbReference type="SAM" id="Phobius"/>
    </source>
</evidence>
<keyword evidence="3" id="KW-1185">Reference proteome</keyword>
<proteinExistence type="predicted"/>
<keyword evidence="1" id="KW-1133">Transmembrane helix</keyword>
<feature type="transmembrane region" description="Helical" evidence="1">
    <location>
        <begin position="33"/>
        <end position="59"/>
    </location>
</feature>
<sequence>MLMERLTGSPDGRIDHVLQSESSGFQEKTFQHLYLSALGSHTFILVAIIGEIMILLSSFSDICTEFSRKVMTYSRNQRTIQAVNLPDGCWNSGSCGGSTQMLIEMVLELGAVVLNCRDLSVSDHESVVAVNIFLALVQMLIQGNTVSNPNYHVFFQHHYGQATRQALV</sequence>
<keyword evidence="1" id="KW-0812">Transmembrane</keyword>
<reference evidence="2" key="2">
    <citation type="submission" date="2018-04" db="EMBL/GenBank/DDBJ databases">
        <title>OnivRS2 (Oryza nivara Reference Sequence Version 2).</title>
        <authorList>
            <person name="Zhang J."/>
            <person name="Kudrna D."/>
            <person name="Lee S."/>
            <person name="Talag J."/>
            <person name="Rajasekar S."/>
            <person name="Welchert J."/>
            <person name="Hsing Y.-I."/>
            <person name="Wing R.A."/>
        </authorList>
    </citation>
    <scope>NUCLEOTIDE SEQUENCE [LARGE SCALE GENOMIC DNA]</scope>
    <source>
        <strain evidence="2">SL10</strain>
    </source>
</reference>
<evidence type="ECO:0000313" key="3">
    <source>
        <dbReference type="Proteomes" id="UP000006591"/>
    </source>
</evidence>
<name>A0A0E0IK81_ORYNI</name>
<dbReference type="Proteomes" id="UP000006591">
    <property type="component" value="Chromosome 9"/>
</dbReference>
<dbReference type="EnsemblPlants" id="ONIVA09G11810.4">
    <property type="protein sequence ID" value="ONIVA09G11810.4"/>
    <property type="gene ID" value="ONIVA09G11810"/>
</dbReference>